<dbReference type="GO" id="GO:0003682">
    <property type="term" value="F:chromatin binding"/>
    <property type="evidence" value="ECO:0007669"/>
    <property type="project" value="TreeGrafter"/>
</dbReference>
<keyword evidence="4" id="KW-1185">Reference proteome</keyword>
<sequence length="239" mass="26078">QQTTMINSANGNSGNSNADPDIRLQNSQQQMSQSHQHQRTVSISPPDTTTHSPRSPERPPSQRSNGSDTNMVQCVSSSEPDAVSPVADSARSPSNNSDYERSGGISYQQNTFKPSDAKIRRIQTPTQFTSNHVITQGNQSKMRPDSHVWGAARGHPAWPGKIVSPPEGVATSSDSTWVQWFGGRPHVELVSITSLKSLSEGLEAHHKAQKDTRKSRKLNSQLECAIQEAMAELDRTVTA</sequence>
<evidence type="ECO:0000313" key="4">
    <source>
        <dbReference type="Proteomes" id="UP001151699"/>
    </source>
</evidence>
<comment type="caution">
    <text evidence="3">The sequence shown here is derived from an EMBL/GenBank/DDBJ whole genome shotgun (WGS) entry which is preliminary data.</text>
</comment>
<dbReference type="EMBL" id="WJQU01000003">
    <property type="protein sequence ID" value="KAJ6639145.1"/>
    <property type="molecule type" value="Genomic_DNA"/>
</dbReference>
<dbReference type="Pfam" id="PF00855">
    <property type="entry name" value="PWWP"/>
    <property type="match status" value="1"/>
</dbReference>
<dbReference type="AlphaFoldDB" id="A0A9Q0MWI1"/>
<proteinExistence type="predicted"/>
<dbReference type="Proteomes" id="UP001151699">
    <property type="component" value="Chromosome X"/>
</dbReference>
<dbReference type="GO" id="GO:0010369">
    <property type="term" value="C:chromocenter"/>
    <property type="evidence" value="ECO:0007669"/>
    <property type="project" value="TreeGrafter"/>
</dbReference>
<dbReference type="OrthoDB" id="641149at2759"/>
<feature type="compositionally biased region" description="Low complexity" evidence="1">
    <location>
        <begin position="7"/>
        <end position="18"/>
    </location>
</feature>
<gene>
    <name evidence="3" type="primary">MBD5</name>
    <name evidence="3" type="ORF">Bhyg_11885</name>
</gene>
<feature type="non-terminal residue" evidence="3">
    <location>
        <position position="239"/>
    </location>
</feature>
<evidence type="ECO:0000259" key="2">
    <source>
        <dbReference type="PROSITE" id="PS50812"/>
    </source>
</evidence>
<feature type="compositionally biased region" description="Polar residues" evidence="1">
    <location>
        <begin position="65"/>
        <end position="79"/>
    </location>
</feature>
<dbReference type="CDD" id="cd20141">
    <property type="entry name" value="PWWP_MBD5"/>
    <property type="match status" value="1"/>
</dbReference>
<evidence type="ECO:0000256" key="1">
    <source>
        <dbReference type="SAM" id="MobiDB-lite"/>
    </source>
</evidence>
<dbReference type="GO" id="GO:0005634">
    <property type="term" value="C:nucleus"/>
    <property type="evidence" value="ECO:0007669"/>
    <property type="project" value="TreeGrafter"/>
</dbReference>
<feature type="region of interest" description="Disordered" evidence="1">
    <location>
        <begin position="1"/>
        <end position="114"/>
    </location>
</feature>
<name>A0A9Q0MWI1_9DIPT</name>
<feature type="non-terminal residue" evidence="3">
    <location>
        <position position="1"/>
    </location>
</feature>
<protein>
    <submittedName>
        <fullName evidence="3">Methyl-CpG-binding domain protein 5</fullName>
    </submittedName>
</protein>
<dbReference type="PANTHER" id="PTHR16112:SF16">
    <property type="entry name" value="SIX-BANDED, ISOFORM H"/>
    <property type="match status" value="1"/>
</dbReference>
<dbReference type="Gene3D" id="2.30.30.140">
    <property type="match status" value="1"/>
</dbReference>
<dbReference type="InterPro" id="IPR000313">
    <property type="entry name" value="PWWP_dom"/>
</dbReference>
<organism evidence="3 4">
    <name type="scientific">Pseudolycoriella hygida</name>
    <dbReference type="NCBI Taxonomy" id="35572"/>
    <lineage>
        <taxon>Eukaryota</taxon>
        <taxon>Metazoa</taxon>
        <taxon>Ecdysozoa</taxon>
        <taxon>Arthropoda</taxon>
        <taxon>Hexapoda</taxon>
        <taxon>Insecta</taxon>
        <taxon>Pterygota</taxon>
        <taxon>Neoptera</taxon>
        <taxon>Endopterygota</taxon>
        <taxon>Diptera</taxon>
        <taxon>Nematocera</taxon>
        <taxon>Sciaroidea</taxon>
        <taxon>Sciaridae</taxon>
        <taxon>Pseudolycoriella</taxon>
    </lineage>
</organism>
<dbReference type="SUPFAM" id="SSF63748">
    <property type="entry name" value="Tudor/PWWP/MBT"/>
    <property type="match status" value="1"/>
</dbReference>
<accession>A0A9Q0MWI1</accession>
<feature type="domain" description="PWWP" evidence="2">
    <location>
        <begin position="144"/>
        <end position="201"/>
    </location>
</feature>
<feature type="compositionally biased region" description="Polar residues" evidence="1">
    <location>
        <begin position="39"/>
        <end position="51"/>
    </location>
</feature>
<evidence type="ECO:0000313" key="3">
    <source>
        <dbReference type="EMBL" id="KAJ6639145.1"/>
    </source>
</evidence>
<dbReference type="PANTHER" id="PTHR16112">
    <property type="entry name" value="METHYL-CPG BINDING PROTEIN, DROSOPHILA"/>
    <property type="match status" value="1"/>
</dbReference>
<feature type="compositionally biased region" description="Low complexity" evidence="1">
    <location>
        <begin position="25"/>
        <end position="35"/>
    </location>
</feature>
<dbReference type="PROSITE" id="PS50812">
    <property type="entry name" value="PWWP"/>
    <property type="match status" value="1"/>
</dbReference>
<reference evidence="3" key="1">
    <citation type="submission" date="2022-07" db="EMBL/GenBank/DDBJ databases">
        <authorList>
            <person name="Trinca V."/>
            <person name="Uliana J.V.C."/>
            <person name="Torres T.T."/>
            <person name="Ward R.J."/>
            <person name="Monesi N."/>
        </authorList>
    </citation>
    <scope>NUCLEOTIDE SEQUENCE</scope>
    <source>
        <strain evidence="3">HSMRA1968</strain>
        <tissue evidence="3">Whole embryos</tissue>
    </source>
</reference>